<evidence type="ECO:0000313" key="18">
    <source>
        <dbReference type="Proteomes" id="UP000546970"/>
    </source>
</evidence>
<keyword evidence="13" id="KW-0961">Cell wall biogenesis/degradation</keyword>
<keyword evidence="5" id="KW-0997">Cell inner membrane</keyword>
<dbReference type="InterPro" id="IPR050515">
    <property type="entry name" value="Beta-lactam/transpept"/>
</dbReference>
<dbReference type="PANTHER" id="PTHR30627">
    <property type="entry name" value="PEPTIDOGLYCAN D,D-TRANSPEPTIDASE"/>
    <property type="match status" value="1"/>
</dbReference>
<evidence type="ECO:0000256" key="11">
    <source>
        <dbReference type="ARBA" id="ARBA00022989"/>
    </source>
</evidence>
<keyword evidence="12 14" id="KW-0472">Membrane</keyword>
<dbReference type="Pfam" id="PF03717">
    <property type="entry name" value="PBP_dimer"/>
    <property type="match status" value="1"/>
</dbReference>
<keyword evidence="7 14" id="KW-0812">Transmembrane</keyword>
<comment type="caution">
    <text evidence="17">The sequence shown here is derived from an EMBL/GenBank/DDBJ whole genome shotgun (WGS) entry which is preliminary data.</text>
</comment>
<dbReference type="EC" id="3.4.16.4" evidence="17"/>
<keyword evidence="9" id="KW-0133">Cell shape</keyword>
<dbReference type="GO" id="GO:0008658">
    <property type="term" value="F:penicillin binding"/>
    <property type="evidence" value="ECO:0007669"/>
    <property type="project" value="InterPro"/>
</dbReference>
<proteinExistence type="inferred from homology"/>
<evidence type="ECO:0000259" key="16">
    <source>
        <dbReference type="Pfam" id="PF03717"/>
    </source>
</evidence>
<evidence type="ECO:0000256" key="9">
    <source>
        <dbReference type="ARBA" id="ARBA00022960"/>
    </source>
</evidence>
<dbReference type="InterPro" id="IPR001460">
    <property type="entry name" value="PCN-bd_Tpept"/>
</dbReference>
<dbReference type="GO" id="GO:0008360">
    <property type="term" value="P:regulation of cell shape"/>
    <property type="evidence" value="ECO:0007669"/>
    <property type="project" value="UniProtKB-KW"/>
</dbReference>
<feature type="transmembrane region" description="Helical" evidence="14">
    <location>
        <begin position="60"/>
        <end position="79"/>
    </location>
</feature>
<sequence length="681" mass="73484">MDAKILVIITGAILVIAILVSLVMMRRNPNRFTYDTAHGTRPRASEGEGNTSQVAFKGRFTMLAAGVGAVFAAIFAKLWSMQMVSSDYYEGLSNQNQTRTVTTPAPRGRILDRNGTPLVTNRPCLTVAAYRSLAEDTVTVRHLANVLGMPYIAVKRNIQNYNESAQSLHTVASDVRRSTVAYIQEHASFFKNVEVVERTERYYPYGSLAGHLLGYTGTITSEQLEKQDDDENKSAGTIAYKSGDIVGQTGVELQYERLLQGIRGEQTVQVNAAGAVTGRSGAVPAEPGSDVKLTIDLSIQQACENGLAHAIQIAKQNGHNTNRGACVCLDCTNGEILGMASSPELDPSVFIGGVSNDVWNQLNSEDSGLPMINRAISGQYMSASTIKPLSALAALKHGIFTETQTTMCSGWWTGFGESDGKWCWLHSGHGTMTLRNGIVHSCDPVFYDIGKGFFYDKDNPEGLQEMYRSWGLGSSTGVDLGGEASGRVPDAKWKSEYFSSWSESDRTWNGGDMTNIAIGQGDILVTPLQMACVYAGIANGGKEYVPHVFLSAVSRDGEGDTVTYKPKERLKGDFAKESHLNLVRDGLKGVIYEESSDQASHFTSLSTTVAGKSGTGQKTNEDDYSWFIVYAPYDDPKYVVASLVEEGGFGATASLYAVRDVLGAIYGEPDTAGTTAGDGAR</sequence>
<evidence type="ECO:0000256" key="13">
    <source>
        <dbReference type="ARBA" id="ARBA00023316"/>
    </source>
</evidence>
<evidence type="ECO:0000259" key="15">
    <source>
        <dbReference type="Pfam" id="PF00905"/>
    </source>
</evidence>
<dbReference type="Pfam" id="PF00905">
    <property type="entry name" value="Transpeptidase"/>
    <property type="match status" value="1"/>
</dbReference>
<evidence type="ECO:0000313" key="17">
    <source>
        <dbReference type="EMBL" id="NMF55575.1"/>
    </source>
</evidence>
<feature type="domain" description="Penicillin-binding protein transpeptidase" evidence="15">
    <location>
        <begin position="324"/>
        <end position="652"/>
    </location>
</feature>
<evidence type="ECO:0000256" key="2">
    <source>
        <dbReference type="ARBA" id="ARBA00004236"/>
    </source>
</evidence>
<evidence type="ECO:0000256" key="8">
    <source>
        <dbReference type="ARBA" id="ARBA00022801"/>
    </source>
</evidence>
<evidence type="ECO:0000256" key="12">
    <source>
        <dbReference type="ARBA" id="ARBA00023136"/>
    </source>
</evidence>
<keyword evidence="6" id="KW-0645">Protease</keyword>
<feature type="domain" description="Penicillin-binding protein dimerisation" evidence="16">
    <location>
        <begin position="103"/>
        <end position="278"/>
    </location>
</feature>
<reference evidence="17 18" key="1">
    <citation type="submission" date="2020-04" db="EMBL/GenBank/DDBJ databases">
        <title>Collinsella sp. KGMB02528 nov., an anaerobic actinobacterium isolated from human feces.</title>
        <authorList>
            <person name="Han K.-I."/>
            <person name="Eom M.K."/>
            <person name="Kim J.-S."/>
            <person name="Lee K.C."/>
            <person name="Suh M.K."/>
            <person name="Park S.-H."/>
            <person name="Lee J.H."/>
            <person name="Kang S.W."/>
            <person name="Park J.-E."/>
            <person name="Oh B.S."/>
            <person name="Yu S.Y."/>
            <person name="Choi S.-H."/>
            <person name="Lee D.H."/>
            <person name="Yoon H."/>
            <person name="Kim B.-Y."/>
            <person name="Lee J.H."/>
            <person name="Lee J.-S."/>
        </authorList>
    </citation>
    <scope>NUCLEOTIDE SEQUENCE [LARGE SCALE GENOMIC DNA]</scope>
    <source>
        <strain evidence="17 18">KGMB02528</strain>
    </source>
</reference>
<dbReference type="SUPFAM" id="SSF56601">
    <property type="entry name" value="beta-lactamase/transpeptidase-like"/>
    <property type="match status" value="1"/>
</dbReference>
<keyword evidence="10" id="KW-0573">Peptidoglycan synthesis</keyword>
<evidence type="ECO:0000256" key="3">
    <source>
        <dbReference type="ARBA" id="ARBA00007171"/>
    </source>
</evidence>
<keyword evidence="11 14" id="KW-1133">Transmembrane helix</keyword>
<dbReference type="PANTHER" id="PTHR30627:SF2">
    <property type="entry name" value="PEPTIDOGLYCAN D,D-TRANSPEPTIDASE MRDA"/>
    <property type="match status" value="1"/>
</dbReference>
<keyword evidence="17" id="KW-0121">Carboxypeptidase</keyword>
<evidence type="ECO:0000256" key="7">
    <source>
        <dbReference type="ARBA" id="ARBA00022692"/>
    </source>
</evidence>
<dbReference type="AlphaFoldDB" id="A0A7X9UBY4"/>
<accession>A0A7X9UBY4</accession>
<dbReference type="Proteomes" id="UP000546970">
    <property type="component" value="Unassembled WGS sequence"/>
</dbReference>
<evidence type="ECO:0000256" key="4">
    <source>
        <dbReference type="ARBA" id="ARBA00022475"/>
    </source>
</evidence>
<dbReference type="Gene3D" id="3.90.1310.10">
    <property type="entry name" value="Penicillin-binding protein 2a (Domain 2)"/>
    <property type="match status" value="1"/>
</dbReference>
<dbReference type="Gene3D" id="3.40.710.10">
    <property type="entry name" value="DD-peptidase/beta-lactamase superfamily"/>
    <property type="match status" value="1"/>
</dbReference>
<dbReference type="RefSeq" id="WP_169277224.1">
    <property type="nucleotide sequence ID" value="NZ_JABBCP010000002.1"/>
</dbReference>
<gene>
    <name evidence="17" type="primary">mrdA</name>
    <name evidence="17" type="ORF">HF320_04425</name>
</gene>
<dbReference type="GO" id="GO:0071555">
    <property type="term" value="P:cell wall organization"/>
    <property type="evidence" value="ECO:0007669"/>
    <property type="project" value="UniProtKB-KW"/>
</dbReference>
<comment type="similarity">
    <text evidence="3">Belongs to the transpeptidase family.</text>
</comment>
<feature type="transmembrane region" description="Helical" evidence="14">
    <location>
        <begin position="6"/>
        <end position="25"/>
    </location>
</feature>
<protein>
    <submittedName>
        <fullName evidence="17">Penicillin-binding protein 2</fullName>
        <ecNumber evidence="17">3.4.16.4</ecNumber>
    </submittedName>
</protein>
<evidence type="ECO:0000256" key="14">
    <source>
        <dbReference type="SAM" id="Phobius"/>
    </source>
</evidence>
<dbReference type="SUPFAM" id="SSF56519">
    <property type="entry name" value="Penicillin binding protein dimerisation domain"/>
    <property type="match status" value="1"/>
</dbReference>
<organism evidence="17 18">
    <name type="scientific">Collinsella acetigenes</name>
    <dbReference type="NCBI Taxonomy" id="2713419"/>
    <lineage>
        <taxon>Bacteria</taxon>
        <taxon>Bacillati</taxon>
        <taxon>Actinomycetota</taxon>
        <taxon>Coriobacteriia</taxon>
        <taxon>Coriobacteriales</taxon>
        <taxon>Coriobacteriaceae</taxon>
        <taxon>Collinsella</taxon>
    </lineage>
</organism>
<evidence type="ECO:0000256" key="1">
    <source>
        <dbReference type="ARBA" id="ARBA00004167"/>
    </source>
</evidence>
<dbReference type="InterPro" id="IPR005311">
    <property type="entry name" value="PBP_dimer"/>
</dbReference>
<dbReference type="NCBIfam" id="TIGR03423">
    <property type="entry name" value="pbp2_mrdA"/>
    <property type="match status" value="1"/>
</dbReference>
<evidence type="ECO:0000256" key="10">
    <source>
        <dbReference type="ARBA" id="ARBA00022984"/>
    </source>
</evidence>
<dbReference type="GO" id="GO:0006508">
    <property type="term" value="P:proteolysis"/>
    <property type="evidence" value="ECO:0007669"/>
    <property type="project" value="UniProtKB-KW"/>
</dbReference>
<keyword evidence="18" id="KW-1185">Reference proteome</keyword>
<keyword evidence="8 17" id="KW-0378">Hydrolase</keyword>
<evidence type="ECO:0000256" key="5">
    <source>
        <dbReference type="ARBA" id="ARBA00022519"/>
    </source>
</evidence>
<keyword evidence="4" id="KW-1003">Cell membrane</keyword>
<name>A0A7X9UBY4_9ACTN</name>
<evidence type="ECO:0000256" key="6">
    <source>
        <dbReference type="ARBA" id="ARBA00022670"/>
    </source>
</evidence>
<dbReference type="InterPro" id="IPR017790">
    <property type="entry name" value="Penicillin-binding_protein_2"/>
</dbReference>
<dbReference type="GO" id="GO:0009252">
    <property type="term" value="P:peptidoglycan biosynthetic process"/>
    <property type="evidence" value="ECO:0007669"/>
    <property type="project" value="UniProtKB-KW"/>
</dbReference>
<dbReference type="GO" id="GO:0009002">
    <property type="term" value="F:serine-type D-Ala-D-Ala carboxypeptidase activity"/>
    <property type="evidence" value="ECO:0007669"/>
    <property type="project" value="UniProtKB-EC"/>
</dbReference>
<dbReference type="InterPro" id="IPR036138">
    <property type="entry name" value="PBP_dimer_sf"/>
</dbReference>
<dbReference type="GO" id="GO:0005886">
    <property type="term" value="C:plasma membrane"/>
    <property type="evidence" value="ECO:0007669"/>
    <property type="project" value="UniProtKB-SubCell"/>
</dbReference>
<dbReference type="EMBL" id="JABBCP010000002">
    <property type="protein sequence ID" value="NMF55575.1"/>
    <property type="molecule type" value="Genomic_DNA"/>
</dbReference>
<dbReference type="GO" id="GO:0071972">
    <property type="term" value="F:peptidoglycan L,D-transpeptidase activity"/>
    <property type="evidence" value="ECO:0007669"/>
    <property type="project" value="TreeGrafter"/>
</dbReference>
<comment type="subcellular location">
    <subcellularLocation>
        <location evidence="2">Cell membrane</location>
    </subcellularLocation>
    <subcellularLocation>
        <location evidence="1">Membrane</location>
        <topology evidence="1">Single-pass membrane protein</topology>
    </subcellularLocation>
</comment>
<dbReference type="InterPro" id="IPR012338">
    <property type="entry name" value="Beta-lactam/transpept-like"/>
</dbReference>